<evidence type="ECO:0000256" key="6">
    <source>
        <dbReference type="SAM" id="SignalP"/>
    </source>
</evidence>
<comment type="similarity">
    <text evidence="2">Belongs to the PsbU family.</text>
</comment>
<dbReference type="GO" id="GO:0019898">
    <property type="term" value="C:extrinsic component of membrane"/>
    <property type="evidence" value="ECO:0007669"/>
    <property type="project" value="InterPro"/>
</dbReference>
<dbReference type="InterPro" id="IPR010527">
    <property type="entry name" value="PSII_PsbU"/>
</dbReference>
<evidence type="ECO:0000256" key="1">
    <source>
        <dbReference type="ARBA" id="ARBA00004170"/>
    </source>
</evidence>
<keyword evidence="3" id="KW-0793">Thylakoid</keyword>
<evidence type="ECO:0000256" key="2">
    <source>
        <dbReference type="ARBA" id="ARBA00010827"/>
    </source>
</evidence>
<dbReference type="Gene3D" id="1.10.150.320">
    <property type="entry name" value="Photosystem II 12 kDa extrinsic protein"/>
    <property type="match status" value="1"/>
</dbReference>
<sequence length="186" mass="19800">MARVLLAAALLAAPVAAYVSPTPGAGPESARPTAQVQLEPLEFEEQSQSQSVFGVVSAGFGVGALLGWLNSRKQQIASVAAASTIAMVPAANAMVEYENIQFLGGSDKVDINNANIQAYRQFPGMFPTIAGLIGTHGPYKAVSDIYSIPGMEEKFKNTVKKYEANLVCLPANPAYFIDRINNGMYR</sequence>
<dbReference type="AlphaFoldDB" id="A0AA36NAN1"/>
<evidence type="ECO:0000256" key="4">
    <source>
        <dbReference type="ARBA" id="ARBA00023136"/>
    </source>
</evidence>
<comment type="caution">
    <text evidence="7">The sequence shown here is derived from an EMBL/GenBank/DDBJ whole genome shotgun (WGS) entry which is preliminary data.</text>
</comment>
<dbReference type="Proteomes" id="UP001178507">
    <property type="component" value="Unassembled WGS sequence"/>
</dbReference>
<accession>A0AA36NAN1</accession>
<dbReference type="EMBL" id="CAUJNA010003581">
    <property type="protein sequence ID" value="CAJ1405365.1"/>
    <property type="molecule type" value="Genomic_DNA"/>
</dbReference>
<evidence type="ECO:0000256" key="5">
    <source>
        <dbReference type="ARBA" id="ARBA00043089"/>
    </source>
</evidence>
<proteinExistence type="inferred from homology"/>
<evidence type="ECO:0000256" key="3">
    <source>
        <dbReference type="ARBA" id="ARBA00023078"/>
    </source>
</evidence>
<name>A0AA36NAN1_9DINO</name>
<reference evidence="7" key="1">
    <citation type="submission" date="2023-08" db="EMBL/GenBank/DDBJ databases">
        <authorList>
            <person name="Chen Y."/>
            <person name="Shah S."/>
            <person name="Dougan E. K."/>
            <person name="Thang M."/>
            <person name="Chan C."/>
        </authorList>
    </citation>
    <scope>NUCLEOTIDE SEQUENCE</scope>
</reference>
<dbReference type="SUPFAM" id="SSF81585">
    <property type="entry name" value="PsbU/PolX domain-like"/>
    <property type="match status" value="1"/>
</dbReference>
<dbReference type="GO" id="GO:0009523">
    <property type="term" value="C:photosystem II"/>
    <property type="evidence" value="ECO:0007669"/>
    <property type="project" value="InterPro"/>
</dbReference>
<gene>
    <name evidence="7" type="ORF">EVOR1521_LOCUS27594</name>
</gene>
<keyword evidence="4" id="KW-0472">Membrane</keyword>
<evidence type="ECO:0000313" key="7">
    <source>
        <dbReference type="EMBL" id="CAJ1405365.1"/>
    </source>
</evidence>
<protein>
    <recommendedName>
        <fullName evidence="5">Photosystem II 12 kDa extrinsic protein</fullName>
    </recommendedName>
</protein>
<dbReference type="Pfam" id="PF06514">
    <property type="entry name" value="PsbU"/>
    <property type="match status" value="1"/>
</dbReference>
<dbReference type="GO" id="GO:0042549">
    <property type="term" value="P:photosystem II stabilization"/>
    <property type="evidence" value="ECO:0007669"/>
    <property type="project" value="InterPro"/>
</dbReference>
<dbReference type="GO" id="GO:0015979">
    <property type="term" value="P:photosynthesis"/>
    <property type="evidence" value="ECO:0007669"/>
    <property type="project" value="InterPro"/>
</dbReference>
<feature type="chain" id="PRO_5041285040" description="Photosystem II 12 kDa extrinsic protein" evidence="6">
    <location>
        <begin position="18"/>
        <end position="186"/>
    </location>
</feature>
<organism evidence="7 8">
    <name type="scientific">Effrenium voratum</name>
    <dbReference type="NCBI Taxonomy" id="2562239"/>
    <lineage>
        <taxon>Eukaryota</taxon>
        <taxon>Sar</taxon>
        <taxon>Alveolata</taxon>
        <taxon>Dinophyceae</taxon>
        <taxon>Suessiales</taxon>
        <taxon>Symbiodiniaceae</taxon>
        <taxon>Effrenium</taxon>
    </lineage>
</organism>
<comment type="subcellular location">
    <subcellularLocation>
        <location evidence="1">Membrane</location>
        <topology evidence="1">Peripheral membrane protein</topology>
    </subcellularLocation>
</comment>
<keyword evidence="8" id="KW-1185">Reference proteome</keyword>
<keyword evidence="6" id="KW-0732">Signal</keyword>
<feature type="signal peptide" evidence="6">
    <location>
        <begin position="1"/>
        <end position="17"/>
    </location>
</feature>
<evidence type="ECO:0000313" key="8">
    <source>
        <dbReference type="Proteomes" id="UP001178507"/>
    </source>
</evidence>